<keyword evidence="2" id="KW-0418">Kinase</keyword>
<feature type="binding site" evidence="4">
    <location>
        <position position="113"/>
    </location>
    <ligand>
        <name>ATP</name>
        <dbReference type="ChEBI" id="CHEBI:30616"/>
    </ligand>
</feature>
<dbReference type="InterPro" id="IPR001245">
    <property type="entry name" value="Ser-Thr/Tyr_kinase_cat_dom"/>
</dbReference>
<dbReference type="PANTHER" id="PTHR47985:SF3">
    <property type="entry name" value="SERINE_THREONINE-PROTEIN KINASE PBL21-RELATED"/>
    <property type="match status" value="1"/>
</dbReference>
<evidence type="ECO:0000256" key="3">
    <source>
        <dbReference type="ARBA" id="ARBA00023136"/>
    </source>
</evidence>
<keyword evidence="7" id="KW-1185">Reference proteome</keyword>
<dbReference type="Gene3D" id="1.10.510.10">
    <property type="entry name" value="Transferase(Phosphotransferase) domain 1"/>
    <property type="match status" value="1"/>
</dbReference>
<dbReference type="GO" id="GO:0005524">
    <property type="term" value="F:ATP binding"/>
    <property type="evidence" value="ECO:0007669"/>
    <property type="project" value="UniProtKB-UniRule"/>
</dbReference>
<name>A0A4S8JWK4_MUSBA</name>
<keyword evidence="4" id="KW-0547">Nucleotide-binding</keyword>
<dbReference type="InterPro" id="IPR011009">
    <property type="entry name" value="Kinase-like_dom_sf"/>
</dbReference>
<dbReference type="GO" id="GO:0016020">
    <property type="term" value="C:membrane"/>
    <property type="evidence" value="ECO:0007669"/>
    <property type="project" value="UniProtKB-SubCell"/>
</dbReference>
<dbReference type="STRING" id="52838.A0A4S8JWK4"/>
<organism evidence="6 7">
    <name type="scientific">Musa balbisiana</name>
    <name type="common">Banana</name>
    <dbReference type="NCBI Taxonomy" id="52838"/>
    <lineage>
        <taxon>Eukaryota</taxon>
        <taxon>Viridiplantae</taxon>
        <taxon>Streptophyta</taxon>
        <taxon>Embryophyta</taxon>
        <taxon>Tracheophyta</taxon>
        <taxon>Spermatophyta</taxon>
        <taxon>Magnoliopsida</taxon>
        <taxon>Liliopsida</taxon>
        <taxon>Zingiberales</taxon>
        <taxon>Musaceae</taxon>
        <taxon>Musa</taxon>
    </lineage>
</organism>
<dbReference type="PROSITE" id="PS50011">
    <property type="entry name" value="PROTEIN_KINASE_DOM"/>
    <property type="match status" value="1"/>
</dbReference>
<feature type="domain" description="Protein kinase" evidence="5">
    <location>
        <begin position="85"/>
        <end position="233"/>
    </location>
</feature>
<keyword evidence="2" id="KW-0723">Serine/threonine-protein kinase</keyword>
<accession>A0A4S8JWK4</accession>
<dbReference type="GO" id="GO:0004674">
    <property type="term" value="F:protein serine/threonine kinase activity"/>
    <property type="evidence" value="ECO:0007669"/>
    <property type="project" value="UniProtKB-KW"/>
</dbReference>
<reference evidence="6 7" key="1">
    <citation type="journal article" date="2019" name="Nat. Plants">
        <title>Genome sequencing of Musa balbisiana reveals subgenome evolution and function divergence in polyploid bananas.</title>
        <authorList>
            <person name="Yao X."/>
        </authorList>
    </citation>
    <scope>NUCLEOTIDE SEQUENCE [LARGE SCALE GENOMIC DNA]</scope>
    <source>
        <strain evidence="7">cv. DH-PKW</strain>
        <tissue evidence="6">Leaves</tissue>
    </source>
</reference>
<dbReference type="Pfam" id="PF07714">
    <property type="entry name" value="PK_Tyr_Ser-Thr"/>
    <property type="match status" value="1"/>
</dbReference>
<comment type="subcellular location">
    <subcellularLocation>
        <location evidence="1">Membrane</location>
    </subcellularLocation>
</comment>
<evidence type="ECO:0000256" key="2">
    <source>
        <dbReference type="ARBA" id="ARBA00022527"/>
    </source>
</evidence>
<dbReference type="InterPro" id="IPR000719">
    <property type="entry name" value="Prot_kinase_dom"/>
</dbReference>
<protein>
    <recommendedName>
        <fullName evidence="5">Protein kinase domain-containing protein</fullName>
    </recommendedName>
</protein>
<sequence length="233" mass="26046">MRLRFLFWEHICVDREFEVEIFGVDELLCLETSCRKKDSAGVQTDSGVLSDSSKSGNKISSLAADPGNCARSFAFRDLAIATQNFKEANLIGEGGFGRVYKGRLDSGQVVAIKQLNRDGLQGNNEFLVEVLMLIMLRHPNLGISVEVQFSVVTATWCFQARPFLNDRRKFQQLADPFLQGRYSPRAFHQLVVIASMCLQEQPHVRPIIADVVVALNHVTSQPYITEPALLQSS</sequence>
<dbReference type="Proteomes" id="UP000317650">
    <property type="component" value="Chromosome 5"/>
</dbReference>
<evidence type="ECO:0000313" key="7">
    <source>
        <dbReference type="Proteomes" id="UP000317650"/>
    </source>
</evidence>
<evidence type="ECO:0000313" key="6">
    <source>
        <dbReference type="EMBL" id="THU66641.1"/>
    </source>
</evidence>
<dbReference type="InterPro" id="IPR017441">
    <property type="entry name" value="Protein_kinase_ATP_BS"/>
</dbReference>
<evidence type="ECO:0000256" key="4">
    <source>
        <dbReference type="PROSITE-ProRule" id="PRU10141"/>
    </source>
</evidence>
<evidence type="ECO:0000259" key="5">
    <source>
        <dbReference type="PROSITE" id="PS50011"/>
    </source>
</evidence>
<keyword evidence="2" id="KW-0808">Transferase</keyword>
<dbReference type="PROSITE" id="PS00107">
    <property type="entry name" value="PROTEIN_KINASE_ATP"/>
    <property type="match status" value="1"/>
</dbReference>
<keyword evidence="4" id="KW-0067">ATP-binding</keyword>
<evidence type="ECO:0000256" key="1">
    <source>
        <dbReference type="ARBA" id="ARBA00004370"/>
    </source>
</evidence>
<dbReference type="EMBL" id="PYDT01000003">
    <property type="protein sequence ID" value="THU66641.1"/>
    <property type="molecule type" value="Genomic_DNA"/>
</dbReference>
<dbReference type="PANTHER" id="PTHR47985">
    <property type="entry name" value="OS07G0668900 PROTEIN"/>
    <property type="match status" value="1"/>
</dbReference>
<gene>
    <name evidence="6" type="ORF">C4D60_Mb05t16290</name>
</gene>
<dbReference type="Gene3D" id="3.30.200.20">
    <property type="entry name" value="Phosphorylase Kinase, domain 1"/>
    <property type="match status" value="1"/>
</dbReference>
<comment type="caution">
    <text evidence="6">The sequence shown here is derived from an EMBL/GenBank/DDBJ whole genome shotgun (WGS) entry which is preliminary data.</text>
</comment>
<proteinExistence type="predicted"/>
<keyword evidence="3" id="KW-0472">Membrane</keyword>
<dbReference type="SUPFAM" id="SSF56112">
    <property type="entry name" value="Protein kinase-like (PK-like)"/>
    <property type="match status" value="1"/>
</dbReference>
<dbReference type="AlphaFoldDB" id="A0A4S8JWK4"/>